<comment type="caution">
    <text evidence="1">The sequence shown here is derived from an EMBL/GenBank/DDBJ whole genome shotgun (WGS) entry which is preliminary data.</text>
</comment>
<dbReference type="Proteomes" id="UP001295684">
    <property type="component" value="Unassembled WGS sequence"/>
</dbReference>
<accession>A0AAD1UGU4</accession>
<name>A0AAD1UGU4_EUPCR</name>
<protein>
    <submittedName>
        <fullName evidence="1">Uncharacterized protein</fullName>
    </submittedName>
</protein>
<evidence type="ECO:0000313" key="1">
    <source>
        <dbReference type="EMBL" id="CAI2365119.1"/>
    </source>
</evidence>
<dbReference type="AlphaFoldDB" id="A0AAD1UGU4"/>
<evidence type="ECO:0000313" key="2">
    <source>
        <dbReference type="Proteomes" id="UP001295684"/>
    </source>
</evidence>
<dbReference type="EMBL" id="CAMPGE010006272">
    <property type="protein sequence ID" value="CAI2365119.1"/>
    <property type="molecule type" value="Genomic_DNA"/>
</dbReference>
<reference evidence="1" key="1">
    <citation type="submission" date="2023-07" db="EMBL/GenBank/DDBJ databases">
        <authorList>
            <consortium name="AG Swart"/>
            <person name="Singh M."/>
            <person name="Singh A."/>
            <person name="Seah K."/>
            <person name="Emmerich C."/>
        </authorList>
    </citation>
    <scope>NUCLEOTIDE SEQUENCE</scope>
    <source>
        <strain evidence="1">DP1</strain>
    </source>
</reference>
<proteinExistence type="predicted"/>
<sequence length="161" mass="19197">MSPFQIQAKSLQSIHEYYCTGHDPNIMNQDLYCVETPLTFKEQMESLKFNTQTQKKMKTLNKSGLTLSSLLQLKSPGVKSFSKKIQLRDKFFWRKLMRKTPNNRLRLRRNNTGFNRNLYQNVNKQGKLKSIIELNKMKYKRDNYKVDPKLLIKQSQLFQKK</sequence>
<keyword evidence="2" id="KW-1185">Reference proteome</keyword>
<organism evidence="1 2">
    <name type="scientific">Euplotes crassus</name>
    <dbReference type="NCBI Taxonomy" id="5936"/>
    <lineage>
        <taxon>Eukaryota</taxon>
        <taxon>Sar</taxon>
        <taxon>Alveolata</taxon>
        <taxon>Ciliophora</taxon>
        <taxon>Intramacronucleata</taxon>
        <taxon>Spirotrichea</taxon>
        <taxon>Hypotrichia</taxon>
        <taxon>Euplotida</taxon>
        <taxon>Euplotidae</taxon>
        <taxon>Moneuplotes</taxon>
    </lineage>
</organism>
<gene>
    <name evidence="1" type="ORF">ECRASSUSDP1_LOCUS6469</name>
</gene>